<dbReference type="EMBL" id="JAPVEB010000001">
    <property type="protein sequence ID" value="KAJ5284385.1"/>
    <property type="molecule type" value="Genomic_DNA"/>
</dbReference>
<evidence type="ECO:0000313" key="2">
    <source>
        <dbReference type="Proteomes" id="UP001220256"/>
    </source>
</evidence>
<dbReference type="Proteomes" id="UP001220256">
    <property type="component" value="Unassembled WGS sequence"/>
</dbReference>
<proteinExistence type="predicted"/>
<sequence length="93" mass="10152">MVADLTLQTPIVAPSPLRVPVMLAPVVLVVPQVLDYPVKRVLADMDIGIGRHLLTYHSDCHFLKSVLVPKWALACFPDRATHIAKFAAAAANR</sequence>
<evidence type="ECO:0000313" key="1">
    <source>
        <dbReference type="EMBL" id="KAJ5284385.1"/>
    </source>
</evidence>
<keyword evidence="2" id="KW-1185">Reference proteome</keyword>
<organism evidence="1 2">
    <name type="scientific">Penicillium chrysogenum</name>
    <name type="common">Penicillium notatum</name>
    <dbReference type="NCBI Taxonomy" id="5076"/>
    <lineage>
        <taxon>Eukaryota</taxon>
        <taxon>Fungi</taxon>
        <taxon>Dikarya</taxon>
        <taxon>Ascomycota</taxon>
        <taxon>Pezizomycotina</taxon>
        <taxon>Eurotiomycetes</taxon>
        <taxon>Eurotiomycetidae</taxon>
        <taxon>Eurotiales</taxon>
        <taxon>Aspergillaceae</taxon>
        <taxon>Penicillium</taxon>
        <taxon>Penicillium chrysogenum species complex</taxon>
    </lineage>
</organism>
<reference evidence="1 2" key="1">
    <citation type="journal article" date="2023" name="IMA Fungus">
        <title>Comparative genomic study of the Penicillium genus elucidates a diverse pangenome and 15 lateral gene transfer events.</title>
        <authorList>
            <person name="Petersen C."/>
            <person name="Sorensen T."/>
            <person name="Nielsen M.R."/>
            <person name="Sondergaard T.E."/>
            <person name="Sorensen J.L."/>
            <person name="Fitzpatrick D.A."/>
            <person name="Frisvad J.C."/>
            <person name="Nielsen K.L."/>
        </authorList>
    </citation>
    <scope>NUCLEOTIDE SEQUENCE [LARGE SCALE GENOMIC DNA]</scope>
    <source>
        <strain evidence="1 2">IBT 3361</strain>
    </source>
</reference>
<protein>
    <submittedName>
        <fullName evidence="1">Uncharacterized protein</fullName>
    </submittedName>
</protein>
<name>A0ABQ8WZC8_PENCH</name>
<gene>
    <name evidence="1" type="ORF">N7505_002365</name>
</gene>
<accession>A0ABQ8WZC8</accession>
<comment type="caution">
    <text evidence="1">The sequence shown here is derived from an EMBL/GenBank/DDBJ whole genome shotgun (WGS) entry which is preliminary data.</text>
</comment>